<dbReference type="GO" id="GO:0009399">
    <property type="term" value="P:nitrogen fixation"/>
    <property type="evidence" value="ECO:0007669"/>
    <property type="project" value="InterPro"/>
</dbReference>
<keyword evidence="1" id="KW-0614">Plasmid</keyword>
<evidence type="ECO:0000313" key="1">
    <source>
        <dbReference type="EMBL" id="ASW03555.1"/>
    </source>
</evidence>
<accession>A0A248VXF7</accession>
<organism evidence="1 2">
    <name type="scientific">Paraburkholderia aromaticivorans</name>
    <dbReference type="NCBI Taxonomy" id="2026199"/>
    <lineage>
        <taxon>Bacteria</taxon>
        <taxon>Pseudomonadati</taxon>
        <taxon>Pseudomonadota</taxon>
        <taxon>Betaproteobacteria</taxon>
        <taxon>Burkholderiales</taxon>
        <taxon>Burkholderiaceae</taxon>
        <taxon>Paraburkholderia</taxon>
    </lineage>
</organism>
<proteinExistence type="predicted"/>
<evidence type="ECO:0000313" key="2">
    <source>
        <dbReference type="Proteomes" id="UP000215158"/>
    </source>
</evidence>
<sequence length="193" mass="21182">MDTYATLMACAAEDADDPTVLALAGVMSGAFERHGLDALPMPGLDVDQTRRMLARWFPGAGPALGLPWLSWSAPASGRREEPREDELDDLVALLNDHADPHAGTPDEANCVAHALACASLGQNHLWQDLLLPSRRELSALIGHWFPRLAAKNTHDMKWKKFFYKQLCEREDLFICKAPSCGVCSDHALCFGAE</sequence>
<protein>
    <submittedName>
        <fullName evidence="1">Nitrogen fixation protein NifQ</fullName>
    </submittedName>
</protein>
<dbReference type="GO" id="GO:0030151">
    <property type="term" value="F:molybdenum ion binding"/>
    <property type="evidence" value="ECO:0007669"/>
    <property type="project" value="InterPro"/>
</dbReference>
<geneLocation type="plasmid" evidence="1 2">
    <name>pBN1</name>
</geneLocation>
<name>A0A248VXF7_9BURK</name>
<dbReference type="OrthoDB" id="192277at2"/>
<keyword evidence="2" id="KW-1185">Reference proteome</keyword>
<reference evidence="1 2" key="1">
    <citation type="submission" date="2017-08" db="EMBL/GenBank/DDBJ databases">
        <title>Identification and genetic characteristics of simultaneous BTEX- and naphthalene-degrading Paraburkholderia sp. BN5 isolated from petroleum-contaminated soil.</title>
        <authorList>
            <person name="Lee Y."/>
            <person name="Jeon C.O."/>
        </authorList>
    </citation>
    <scope>NUCLEOTIDE SEQUENCE [LARGE SCALE GENOMIC DNA]</scope>
    <source>
        <strain evidence="1 2">BN5</strain>
        <plasmid evidence="1 2">pBN1</plasmid>
    </source>
</reference>
<dbReference type="InterPro" id="IPR006975">
    <property type="entry name" value="NifQ"/>
</dbReference>
<dbReference type="AlphaFoldDB" id="A0A248VXF7"/>
<dbReference type="Proteomes" id="UP000215158">
    <property type="component" value="Plasmid pBN1"/>
</dbReference>
<dbReference type="EMBL" id="CP022991">
    <property type="protein sequence ID" value="ASW03555.1"/>
    <property type="molecule type" value="Genomic_DNA"/>
</dbReference>
<dbReference type="RefSeq" id="WP_095423379.1">
    <property type="nucleotide sequence ID" value="NZ_CP022991.1"/>
</dbReference>
<gene>
    <name evidence="1" type="ORF">CJU94_36035</name>
</gene>
<dbReference type="KEGG" id="parb:CJU94_36035"/>
<dbReference type="Pfam" id="PF04891">
    <property type="entry name" value="NifQ"/>
    <property type="match status" value="1"/>
</dbReference>